<reference evidence="2" key="1">
    <citation type="submission" date="2016-10" db="EMBL/GenBank/DDBJ databases">
        <authorList>
            <person name="Varghese N."/>
            <person name="Submissions S."/>
        </authorList>
    </citation>
    <scope>NUCLEOTIDE SEQUENCE [LARGE SCALE GENOMIC DNA]</scope>
    <source>
        <strain evidence="2">Jip14</strain>
    </source>
</reference>
<accession>A0A1H7T5H5</accession>
<protein>
    <submittedName>
        <fullName evidence="1">Uncharacterized protein</fullName>
    </submittedName>
</protein>
<dbReference type="EMBL" id="FNZR01000010">
    <property type="protein sequence ID" value="SEL79574.1"/>
    <property type="molecule type" value="Genomic_DNA"/>
</dbReference>
<keyword evidence="2" id="KW-1185">Reference proteome</keyword>
<dbReference type="Proteomes" id="UP000198916">
    <property type="component" value="Unassembled WGS sequence"/>
</dbReference>
<dbReference type="AlphaFoldDB" id="A0A1H7T5H5"/>
<evidence type="ECO:0000313" key="2">
    <source>
        <dbReference type="Proteomes" id="UP000198916"/>
    </source>
</evidence>
<organism evidence="1 2">
    <name type="scientific">Parapedobacter koreensis</name>
    <dbReference type="NCBI Taxonomy" id="332977"/>
    <lineage>
        <taxon>Bacteria</taxon>
        <taxon>Pseudomonadati</taxon>
        <taxon>Bacteroidota</taxon>
        <taxon>Sphingobacteriia</taxon>
        <taxon>Sphingobacteriales</taxon>
        <taxon>Sphingobacteriaceae</taxon>
        <taxon>Parapedobacter</taxon>
    </lineage>
</organism>
<name>A0A1H7T5H5_9SPHI</name>
<evidence type="ECO:0000313" key="1">
    <source>
        <dbReference type="EMBL" id="SEL79574.1"/>
    </source>
</evidence>
<sequence>MKHIPALKKYIPIITVFSLLLVPSLTIGQDAKSTVLIG</sequence>
<dbReference type="STRING" id="332977.SAMN05421740_11077"/>
<gene>
    <name evidence="1" type="ORF">SAMN05421740_11077</name>
</gene>
<proteinExistence type="predicted"/>